<comment type="catalytic activity">
    <reaction evidence="6 8">
        <text>(sulfur carrier)-H + L-cysteine = (sulfur carrier)-SH + L-alanine</text>
        <dbReference type="Rhea" id="RHEA:43892"/>
        <dbReference type="Rhea" id="RHEA-COMP:14737"/>
        <dbReference type="Rhea" id="RHEA-COMP:14739"/>
        <dbReference type="ChEBI" id="CHEBI:29917"/>
        <dbReference type="ChEBI" id="CHEBI:35235"/>
        <dbReference type="ChEBI" id="CHEBI:57972"/>
        <dbReference type="ChEBI" id="CHEBI:64428"/>
        <dbReference type="EC" id="2.8.1.7"/>
    </reaction>
</comment>
<proteinExistence type="inferred from homology"/>
<gene>
    <name evidence="10" type="ORF">SAMN04488052_10319</name>
</gene>
<dbReference type="STRING" id="406100.SAMN04488052_10319"/>
<evidence type="ECO:0000256" key="5">
    <source>
        <dbReference type="ARBA" id="ARBA00022898"/>
    </source>
</evidence>
<evidence type="ECO:0000256" key="3">
    <source>
        <dbReference type="ARBA" id="ARBA00010447"/>
    </source>
</evidence>
<dbReference type="InterPro" id="IPR015424">
    <property type="entry name" value="PyrdxlP-dep_Trfase"/>
</dbReference>
<evidence type="ECO:0000259" key="9">
    <source>
        <dbReference type="Pfam" id="PF00266"/>
    </source>
</evidence>
<dbReference type="Proteomes" id="UP000199657">
    <property type="component" value="Unassembled WGS sequence"/>
</dbReference>
<evidence type="ECO:0000256" key="8">
    <source>
        <dbReference type="RuleBase" id="RU004506"/>
    </source>
</evidence>
<dbReference type="PIRSF" id="PIRSF005572">
    <property type="entry name" value="NifS"/>
    <property type="match status" value="1"/>
</dbReference>
<dbReference type="GO" id="GO:0016829">
    <property type="term" value="F:lyase activity"/>
    <property type="evidence" value="ECO:0007669"/>
    <property type="project" value="UniProtKB-KW"/>
</dbReference>
<dbReference type="CDD" id="cd06453">
    <property type="entry name" value="SufS_like"/>
    <property type="match status" value="1"/>
</dbReference>
<reference evidence="10 11" key="1">
    <citation type="submission" date="2016-10" db="EMBL/GenBank/DDBJ databases">
        <authorList>
            <person name="de Groot N.N."/>
        </authorList>
    </citation>
    <scope>NUCLEOTIDE SEQUENCE [LARGE SCALE GENOMIC DNA]</scope>
    <source>
        <strain evidence="10 11">CGMCC 1.6291</strain>
    </source>
</reference>
<dbReference type="InterPro" id="IPR020578">
    <property type="entry name" value="Aminotrans_V_PyrdxlP_BS"/>
</dbReference>
<dbReference type="RefSeq" id="WP_091642019.1">
    <property type="nucleotide sequence ID" value="NZ_FOEG01000003.1"/>
</dbReference>
<dbReference type="InterPro" id="IPR016454">
    <property type="entry name" value="Cysteine_dSase"/>
</dbReference>
<dbReference type="GO" id="GO:0030170">
    <property type="term" value="F:pyridoxal phosphate binding"/>
    <property type="evidence" value="ECO:0007669"/>
    <property type="project" value="UniProtKB-UniRule"/>
</dbReference>
<dbReference type="InterPro" id="IPR015421">
    <property type="entry name" value="PyrdxlP-dep_Trfase_major"/>
</dbReference>
<evidence type="ECO:0000313" key="11">
    <source>
        <dbReference type="Proteomes" id="UP000199657"/>
    </source>
</evidence>
<organism evidence="10 11">
    <name type="scientific">Aquisalimonas asiatica</name>
    <dbReference type="NCBI Taxonomy" id="406100"/>
    <lineage>
        <taxon>Bacteria</taxon>
        <taxon>Pseudomonadati</taxon>
        <taxon>Pseudomonadota</taxon>
        <taxon>Gammaproteobacteria</taxon>
        <taxon>Chromatiales</taxon>
        <taxon>Ectothiorhodospiraceae</taxon>
        <taxon>Aquisalimonas</taxon>
    </lineage>
</organism>
<dbReference type="PROSITE" id="PS00595">
    <property type="entry name" value="AA_TRANSFER_CLASS_5"/>
    <property type="match status" value="1"/>
</dbReference>
<dbReference type="EC" id="2.8.1.7" evidence="8"/>
<evidence type="ECO:0000256" key="7">
    <source>
        <dbReference type="RuleBase" id="RU004504"/>
    </source>
</evidence>
<dbReference type="Pfam" id="PF00266">
    <property type="entry name" value="Aminotran_5"/>
    <property type="match status" value="1"/>
</dbReference>
<dbReference type="Gene3D" id="3.90.1150.10">
    <property type="entry name" value="Aspartate Aminotransferase, domain 1"/>
    <property type="match status" value="1"/>
</dbReference>
<dbReference type="InterPro" id="IPR015422">
    <property type="entry name" value="PyrdxlP-dep_Trfase_small"/>
</dbReference>
<protein>
    <recommendedName>
        <fullName evidence="8">Cysteine desulfurase</fullName>
        <ecNumber evidence="8">2.8.1.7</ecNumber>
    </recommendedName>
</protein>
<evidence type="ECO:0000256" key="2">
    <source>
        <dbReference type="ARBA" id="ARBA00002824"/>
    </source>
</evidence>
<accession>A0A1H8SK34</accession>
<evidence type="ECO:0000256" key="1">
    <source>
        <dbReference type="ARBA" id="ARBA00001933"/>
    </source>
</evidence>
<dbReference type="GO" id="GO:0031071">
    <property type="term" value="F:cysteine desulfurase activity"/>
    <property type="evidence" value="ECO:0007669"/>
    <property type="project" value="UniProtKB-UniRule"/>
</dbReference>
<dbReference type="InterPro" id="IPR000192">
    <property type="entry name" value="Aminotrans_V_dom"/>
</dbReference>
<dbReference type="EMBL" id="FOEG01000003">
    <property type="protein sequence ID" value="SEO78925.1"/>
    <property type="molecule type" value="Genomic_DNA"/>
</dbReference>
<keyword evidence="11" id="KW-1185">Reference proteome</keyword>
<dbReference type="OrthoDB" id="9808002at2"/>
<feature type="domain" description="Aminotransferase class V" evidence="9">
    <location>
        <begin position="36"/>
        <end position="405"/>
    </location>
</feature>
<evidence type="ECO:0000256" key="6">
    <source>
        <dbReference type="ARBA" id="ARBA00050776"/>
    </source>
</evidence>
<comment type="function">
    <text evidence="2 8">Catalyzes the removal of elemental sulfur and selenium atoms from L-cysteine, L-cystine, L-selenocysteine, and L-selenocystine to produce L-alanine.</text>
</comment>
<dbReference type="Gene3D" id="3.40.640.10">
    <property type="entry name" value="Type I PLP-dependent aspartate aminotransferase-like (Major domain)"/>
    <property type="match status" value="1"/>
</dbReference>
<dbReference type="PANTHER" id="PTHR43586:SF8">
    <property type="entry name" value="CYSTEINE DESULFURASE 1, CHLOROPLASTIC"/>
    <property type="match status" value="1"/>
</dbReference>
<dbReference type="PANTHER" id="PTHR43586">
    <property type="entry name" value="CYSTEINE DESULFURASE"/>
    <property type="match status" value="1"/>
</dbReference>
<dbReference type="InterPro" id="IPR010970">
    <property type="entry name" value="Cys_dSase_SufS"/>
</dbReference>
<dbReference type="GO" id="GO:0006534">
    <property type="term" value="P:cysteine metabolic process"/>
    <property type="evidence" value="ECO:0007669"/>
    <property type="project" value="UniProtKB-UniRule"/>
</dbReference>
<evidence type="ECO:0000256" key="4">
    <source>
        <dbReference type="ARBA" id="ARBA00022679"/>
    </source>
</evidence>
<keyword evidence="10" id="KW-0456">Lyase</keyword>
<comment type="cofactor">
    <cofactor evidence="1 7">
        <name>pyridoxal 5'-phosphate</name>
        <dbReference type="ChEBI" id="CHEBI:597326"/>
    </cofactor>
</comment>
<dbReference type="SUPFAM" id="SSF53383">
    <property type="entry name" value="PLP-dependent transferases"/>
    <property type="match status" value="1"/>
</dbReference>
<keyword evidence="5 8" id="KW-0663">Pyridoxal phosphate</keyword>
<keyword evidence="4 8" id="KW-0808">Transferase</keyword>
<evidence type="ECO:0000313" key="10">
    <source>
        <dbReference type="EMBL" id="SEO78925.1"/>
    </source>
</evidence>
<dbReference type="AlphaFoldDB" id="A0A1H8SK34"/>
<name>A0A1H8SK34_9GAMM</name>
<dbReference type="NCBIfam" id="TIGR01979">
    <property type="entry name" value="sufS"/>
    <property type="match status" value="1"/>
</dbReference>
<comment type="similarity">
    <text evidence="3 8">Belongs to the class-V pyridoxal-phosphate-dependent aminotransferase family. Csd subfamily.</text>
</comment>
<sequence length="417" mass="44992">MSNVDPVVNGDSGLDVDAVRAQFPILHQAINGKPLVYLDNGATAQKPQAVIDAVSDCYSSYYANIHRGVHDLSQRSTTAFEAVRGTVQRFLNAPSEDEVVFTRGTTEGINLVANSFVRPMLRAGDEILVTGMEHHSNIVPWQLLCDATGAKLVVVPFSDAGEIDPADVAERLTERTRFVSVIHVSNALGTINPVEEIIRLARERDVPVLLDGAQSAPHMPVDVQALGCDFFVFSGHKTYGPSGAGVLWGRYALLEAMPPWHGGGDMIKTVSFERSEFAEPPQRFEAGTPNIAGVIGMGAGLEWLMALGLDKVAAHEADLLAYAHDRVGALEGVRIIGTARRKAGALSFVMDEAHPHDIGTILDNDGVAIRSGHHCAQPVMQRYGIPATARASFGVYNTRDDVDRLVASIDKVRRLFA</sequence>